<organism evidence="2 3">
    <name type="scientific">Amniculicola lignicola CBS 123094</name>
    <dbReference type="NCBI Taxonomy" id="1392246"/>
    <lineage>
        <taxon>Eukaryota</taxon>
        <taxon>Fungi</taxon>
        <taxon>Dikarya</taxon>
        <taxon>Ascomycota</taxon>
        <taxon>Pezizomycotina</taxon>
        <taxon>Dothideomycetes</taxon>
        <taxon>Pleosporomycetidae</taxon>
        <taxon>Pleosporales</taxon>
        <taxon>Amniculicolaceae</taxon>
        <taxon>Amniculicola</taxon>
    </lineage>
</organism>
<gene>
    <name evidence="2" type="ORF">P154DRAFT_284813</name>
</gene>
<sequence>MDPLSISATCFALVGAIGNVSLTVNSFVRGVRDARSDLDAVSRELGSLRTVLELLGDDAEQYGGTHNATTLEKQVLDILKNCDITIYTIDKELKRYGDGKKFTKGVMWTVNGRGDMLKLRSNLEAHRAALDLALDIIVLSITRDIKTDTGEIKDDTSVIKGDTSQILEELKSLQDKFDQAKRVVPVIAIPSTSPERFLQPSPQTEDGDTTHNAALQVQDSRLLSPTEMVENLSLSEFSGNESNRPTLHNRQVPMEQENLLQNIHTPLSAHTPICNQQSHTESARPPASLISTQATSTVPHILGEDPGGLNIAKTGRDVNIGNSNFYGSVHVSQ</sequence>
<protein>
    <recommendedName>
        <fullName evidence="1">Azaphilone pigments biosynthesis cluster protein L N-terminal domain-containing protein</fullName>
    </recommendedName>
</protein>
<dbReference type="Proteomes" id="UP000799779">
    <property type="component" value="Unassembled WGS sequence"/>
</dbReference>
<dbReference type="Pfam" id="PF17111">
    <property type="entry name" value="PigL_N"/>
    <property type="match status" value="1"/>
</dbReference>
<feature type="domain" description="Azaphilone pigments biosynthesis cluster protein L N-terminal" evidence="1">
    <location>
        <begin position="1"/>
        <end position="181"/>
    </location>
</feature>
<proteinExistence type="predicted"/>
<name>A0A6A5W686_9PLEO</name>
<dbReference type="OrthoDB" id="524326at2759"/>
<evidence type="ECO:0000313" key="3">
    <source>
        <dbReference type="Proteomes" id="UP000799779"/>
    </source>
</evidence>
<evidence type="ECO:0000313" key="2">
    <source>
        <dbReference type="EMBL" id="KAF1997400.1"/>
    </source>
</evidence>
<dbReference type="AlphaFoldDB" id="A0A6A5W686"/>
<evidence type="ECO:0000259" key="1">
    <source>
        <dbReference type="Pfam" id="PF17111"/>
    </source>
</evidence>
<dbReference type="InterPro" id="IPR031348">
    <property type="entry name" value="PigL_N"/>
</dbReference>
<reference evidence="2" key="1">
    <citation type="journal article" date="2020" name="Stud. Mycol.">
        <title>101 Dothideomycetes genomes: a test case for predicting lifestyles and emergence of pathogens.</title>
        <authorList>
            <person name="Haridas S."/>
            <person name="Albert R."/>
            <person name="Binder M."/>
            <person name="Bloem J."/>
            <person name="Labutti K."/>
            <person name="Salamov A."/>
            <person name="Andreopoulos B."/>
            <person name="Baker S."/>
            <person name="Barry K."/>
            <person name="Bills G."/>
            <person name="Bluhm B."/>
            <person name="Cannon C."/>
            <person name="Castanera R."/>
            <person name="Culley D."/>
            <person name="Daum C."/>
            <person name="Ezra D."/>
            <person name="Gonzalez J."/>
            <person name="Henrissat B."/>
            <person name="Kuo A."/>
            <person name="Liang C."/>
            <person name="Lipzen A."/>
            <person name="Lutzoni F."/>
            <person name="Magnuson J."/>
            <person name="Mondo S."/>
            <person name="Nolan M."/>
            <person name="Ohm R."/>
            <person name="Pangilinan J."/>
            <person name="Park H.-J."/>
            <person name="Ramirez L."/>
            <person name="Alfaro M."/>
            <person name="Sun H."/>
            <person name="Tritt A."/>
            <person name="Yoshinaga Y."/>
            <person name="Zwiers L.-H."/>
            <person name="Turgeon B."/>
            <person name="Goodwin S."/>
            <person name="Spatafora J."/>
            <person name="Crous P."/>
            <person name="Grigoriev I."/>
        </authorList>
    </citation>
    <scope>NUCLEOTIDE SEQUENCE</scope>
    <source>
        <strain evidence="2">CBS 123094</strain>
    </source>
</reference>
<accession>A0A6A5W686</accession>
<dbReference type="EMBL" id="ML977614">
    <property type="protein sequence ID" value="KAF1997400.1"/>
    <property type="molecule type" value="Genomic_DNA"/>
</dbReference>
<keyword evidence="3" id="KW-1185">Reference proteome</keyword>